<dbReference type="PANTHER" id="PTHR43744">
    <property type="entry name" value="ABC TRANSPORTER PERMEASE PROTEIN MG189-RELATED-RELATED"/>
    <property type="match status" value="1"/>
</dbReference>
<comment type="similarity">
    <text evidence="7">Belongs to the binding-protein-dependent transport system permease family.</text>
</comment>
<proteinExistence type="inferred from homology"/>
<keyword evidence="10" id="KW-1185">Reference proteome</keyword>
<evidence type="ECO:0000313" key="10">
    <source>
        <dbReference type="Proteomes" id="UP000640052"/>
    </source>
</evidence>
<keyword evidence="5 7" id="KW-1133">Transmembrane helix</keyword>
<gene>
    <name evidence="9" type="ORF">Aph01nite_06270</name>
</gene>
<dbReference type="RefSeq" id="WP_204039164.1">
    <property type="nucleotide sequence ID" value="NZ_BOOA01000003.1"/>
</dbReference>
<feature type="transmembrane region" description="Helical" evidence="7">
    <location>
        <begin position="152"/>
        <end position="173"/>
    </location>
</feature>
<accession>A0A919Q9I6</accession>
<keyword evidence="4 7" id="KW-0812">Transmembrane</keyword>
<dbReference type="GO" id="GO:0055085">
    <property type="term" value="P:transmembrane transport"/>
    <property type="evidence" value="ECO:0007669"/>
    <property type="project" value="InterPro"/>
</dbReference>
<dbReference type="AlphaFoldDB" id="A0A919Q9I6"/>
<dbReference type="CDD" id="cd06261">
    <property type="entry name" value="TM_PBP2"/>
    <property type="match status" value="1"/>
</dbReference>
<evidence type="ECO:0000259" key="8">
    <source>
        <dbReference type="PROSITE" id="PS50928"/>
    </source>
</evidence>
<comment type="subcellular location">
    <subcellularLocation>
        <location evidence="1 7">Cell membrane</location>
        <topology evidence="1 7">Multi-pass membrane protein</topology>
    </subcellularLocation>
</comment>
<evidence type="ECO:0000256" key="3">
    <source>
        <dbReference type="ARBA" id="ARBA00022475"/>
    </source>
</evidence>
<evidence type="ECO:0000313" key="9">
    <source>
        <dbReference type="EMBL" id="GIH22317.1"/>
    </source>
</evidence>
<reference evidence="9" key="1">
    <citation type="submission" date="2021-01" db="EMBL/GenBank/DDBJ databases">
        <title>Whole genome shotgun sequence of Acrocarpospora phusangensis NBRC 108782.</title>
        <authorList>
            <person name="Komaki H."/>
            <person name="Tamura T."/>
        </authorList>
    </citation>
    <scope>NUCLEOTIDE SEQUENCE</scope>
    <source>
        <strain evidence="9">NBRC 108782</strain>
    </source>
</reference>
<evidence type="ECO:0000256" key="2">
    <source>
        <dbReference type="ARBA" id="ARBA00022448"/>
    </source>
</evidence>
<evidence type="ECO:0000256" key="6">
    <source>
        <dbReference type="ARBA" id="ARBA00023136"/>
    </source>
</evidence>
<feature type="transmembrane region" description="Helical" evidence="7">
    <location>
        <begin position="119"/>
        <end position="140"/>
    </location>
</feature>
<dbReference type="InterPro" id="IPR035906">
    <property type="entry name" value="MetI-like_sf"/>
</dbReference>
<dbReference type="Pfam" id="PF00528">
    <property type="entry name" value="BPD_transp_1"/>
    <property type="match status" value="1"/>
</dbReference>
<dbReference type="GO" id="GO:0005886">
    <property type="term" value="C:plasma membrane"/>
    <property type="evidence" value="ECO:0007669"/>
    <property type="project" value="UniProtKB-SubCell"/>
</dbReference>
<dbReference type="SUPFAM" id="SSF161098">
    <property type="entry name" value="MetI-like"/>
    <property type="match status" value="1"/>
</dbReference>
<dbReference type="Proteomes" id="UP000640052">
    <property type="component" value="Unassembled WGS sequence"/>
</dbReference>
<sequence length="289" mass="31940">MTTIPLPRQAPRRVHRATRAWNTVGLVAAALIALLWLMPLLWAVDTAVKPEDETATIPISWIPSHFTLEAFEKVFAQSDLIVWFVNSTVVTVSVTLLVLVTASMAGYGLSRTDFRGKRLLYGVIIAGIMVPPQIVVVPLFREMLALGLVDTYWAMILPQVAVPAMVFILKKFFDGLPRELEEAARVDGASLWRIYWQIAVPLSRPALAAVGIFTFIITWNNFFWPFLAVSNPDLMTIPVGLATIQSSYGLRYAQIMASAVLGGLPLLVAYVFFQRNIIRSVAHTGLSGT</sequence>
<evidence type="ECO:0000256" key="1">
    <source>
        <dbReference type="ARBA" id="ARBA00004651"/>
    </source>
</evidence>
<protein>
    <submittedName>
        <fullName evidence="9">Sugar ABC transporter permease</fullName>
    </submittedName>
</protein>
<keyword evidence="6 7" id="KW-0472">Membrane</keyword>
<dbReference type="Gene3D" id="1.10.3720.10">
    <property type="entry name" value="MetI-like"/>
    <property type="match status" value="1"/>
</dbReference>
<feature type="transmembrane region" description="Helical" evidence="7">
    <location>
        <begin position="80"/>
        <end position="107"/>
    </location>
</feature>
<comment type="caution">
    <text evidence="9">The sequence shown here is derived from an EMBL/GenBank/DDBJ whole genome shotgun (WGS) entry which is preliminary data.</text>
</comment>
<keyword evidence="3" id="KW-1003">Cell membrane</keyword>
<name>A0A919Q9I6_9ACTN</name>
<feature type="transmembrane region" description="Helical" evidence="7">
    <location>
        <begin position="20"/>
        <end position="42"/>
    </location>
</feature>
<evidence type="ECO:0000256" key="5">
    <source>
        <dbReference type="ARBA" id="ARBA00022989"/>
    </source>
</evidence>
<evidence type="ECO:0000256" key="7">
    <source>
        <dbReference type="RuleBase" id="RU363032"/>
    </source>
</evidence>
<dbReference type="EMBL" id="BOOA01000003">
    <property type="protein sequence ID" value="GIH22317.1"/>
    <property type="molecule type" value="Genomic_DNA"/>
</dbReference>
<feature type="transmembrane region" description="Helical" evidence="7">
    <location>
        <begin position="252"/>
        <end position="273"/>
    </location>
</feature>
<dbReference type="PROSITE" id="PS50928">
    <property type="entry name" value="ABC_TM1"/>
    <property type="match status" value="1"/>
</dbReference>
<feature type="transmembrane region" description="Helical" evidence="7">
    <location>
        <begin position="194"/>
        <end position="217"/>
    </location>
</feature>
<dbReference type="PANTHER" id="PTHR43744:SF12">
    <property type="entry name" value="ABC TRANSPORTER PERMEASE PROTEIN MG189-RELATED"/>
    <property type="match status" value="1"/>
</dbReference>
<evidence type="ECO:0000256" key="4">
    <source>
        <dbReference type="ARBA" id="ARBA00022692"/>
    </source>
</evidence>
<keyword evidence="2 7" id="KW-0813">Transport</keyword>
<dbReference type="InterPro" id="IPR000515">
    <property type="entry name" value="MetI-like"/>
</dbReference>
<organism evidence="9 10">
    <name type="scientific">Acrocarpospora phusangensis</name>
    <dbReference type="NCBI Taxonomy" id="1070424"/>
    <lineage>
        <taxon>Bacteria</taxon>
        <taxon>Bacillati</taxon>
        <taxon>Actinomycetota</taxon>
        <taxon>Actinomycetes</taxon>
        <taxon>Streptosporangiales</taxon>
        <taxon>Streptosporangiaceae</taxon>
        <taxon>Acrocarpospora</taxon>
    </lineage>
</organism>
<feature type="domain" description="ABC transmembrane type-1" evidence="8">
    <location>
        <begin position="84"/>
        <end position="273"/>
    </location>
</feature>